<dbReference type="Gene3D" id="3.40.50.300">
    <property type="entry name" value="P-loop containing nucleotide triphosphate hydrolases"/>
    <property type="match status" value="1"/>
</dbReference>
<reference evidence="2 3" key="1">
    <citation type="submission" date="2020-08" db="EMBL/GenBank/DDBJ databases">
        <title>Genomic Encyclopedia of Type Strains, Phase IV (KMG-IV): sequencing the most valuable type-strain genomes for metagenomic binning, comparative biology and taxonomic classification.</title>
        <authorList>
            <person name="Goeker M."/>
        </authorList>
    </citation>
    <scope>NUCLEOTIDE SEQUENCE [LARGE SCALE GENOMIC DNA]</scope>
    <source>
        <strain evidence="2 3">DSM 29514</strain>
    </source>
</reference>
<evidence type="ECO:0008006" key="4">
    <source>
        <dbReference type="Google" id="ProtNLM"/>
    </source>
</evidence>
<dbReference type="EMBL" id="JACIEC010000013">
    <property type="protein sequence ID" value="MBB4145899.1"/>
    <property type="molecule type" value="Genomic_DNA"/>
</dbReference>
<evidence type="ECO:0000313" key="3">
    <source>
        <dbReference type="Proteomes" id="UP000519897"/>
    </source>
</evidence>
<sequence length="650" mass="72695">MHFQILRLILWPKNGSTPRVIKFEPGMVNVISGSSKTGKSAVIPIIDYCLGSGKCSIPVGTIRTACAWFGLVIETLEGQKLLARREPGDARQTGDMFIAEGDTVDIPVQAPERNTTADAVKRKLDTLAGLSQLGLDPNSDSGFQSRVSFRDLLAFTFQPQYIVANPMVLFFNADTSEHREKLKAIFPYVIGALTPDMLLAKWEIDRLQREARRKQSALDAARKAVNAWQLETQARLRQAIELGLLPPNTAIPDEWPDIIDLLRKAAEADTRQAFTTVDSIDGTLARLQELRQAESEAAATLGEKRQAYNELQRLLVSSSSYGDAILIQRDRLNISEWLRGRAGASNDPLVALGTVGRTKLDTLSQALAGIEIEIRSQPSLSHTFEKERLRLRSDVEEATARLTGVRQEISLLEQKSKEVQDALFRQDRIERFVGGLQQALTSLDRTQEGSDLATELQRLLEQISDLRKVYSEREVERKMRNALQIIQTMTSTILPLLDAEWPNAPIELLTDDLTIKVIHTDRSDYLWEIGSGANWLAYHVAVTLALQRFFLKGFHAVPSLLIYDQPSQVYFPRGFSDDEKSVTGRERDKDVAAVRSVFDAIGKEVIRSEGRLQAIVLDHAGTDVWGGLPGVHLTEEWRDDLKLVPVEWLA</sequence>
<dbReference type="Proteomes" id="UP000519897">
    <property type="component" value="Unassembled WGS sequence"/>
</dbReference>
<keyword evidence="1" id="KW-0175">Coiled coil</keyword>
<proteinExistence type="predicted"/>
<dbReference type="InterPro" id="IPR027417">
    <property type="entry name" value="P-loop_NTPase"/>
</dbReference>
<accession>A0A7W6LK68</accession>
<protein>
    <recommendedName>
        <fullName evidence="4">DUF3732 domain-containing protein</fullName>
    </recommendedName>
</protein>
<dbReference type="RefSeq" id="WP_165137432.1">
    <property type="nucleotide sequence ID" value="NZ_CP049251.1"/>
</dbReference>
<keyword evidence="3" id="KW-1185">Reference proteome</keyword>
<dbReference type="AlphaFoldDB" id="A0A7W6LK68"/>
<evidence type="ECO:0000313" key="2">
    <source>
        <dbReference type="EMBL" id="MBB4145899.1"/>
    </source>
</evidence>
<organism evidence="2 3">
    <name type="scientific">Rhizobium rhizoryzae</name>
    <dbReference type="NCBI Taxonomy" id="451876"/>
    <lineage>
        <taxon>Bacteria</taxon>
        <taxon>Pseudomonadati</taxon>
        <taxon>Pseudomonadota</taxon>
        <taxon>Alphaproteobacteria</taxon>
        <taxon>Hyphomicrobiales</taxon>
        <taxon>Rhizobiaceae</taxon>
        <taxon>Rhizobium/Agrobacterium group</taxon>
        <taxon>Rhizobium</taxon>
    </lineage>
</organism>
<dbReference type="Pfam" id="PF12532">
    <property type="entry name" value="DUF3732"/>
    <property type="match status" value="1"/>
</dbReference>
<evidence type="ECO:0000256" key="1">
    <source>
        <dbReference type="SAM" id="Coils"/>
    </source>
</evidence>
<dbReference type="InterPro" id="IPR022205">
    <property type="entry name" value="DUF3732"/>
</dbReference>
<feature type="coiled-coil region" evidence="1">
    <location>
        <begin position="395"/>
        <end position="422"/>
    </location>
</feature>
<comment type="caution">
    <text evidence="2">The sequence shown here is derived from an EMBL/GenBank/DDBJ whole genome shotgun (WGS) entry which is preliminary data.</text>
</comment>
<gene>
    <name evidence="2" type="ORF">GGQ72_004465</name>
</gene>
<name>A0A7W6LK68_9HYPH</name>